<feature type="domain" description="Peptidase S26" evidence="1">
    <location>
        <begin position="31"/>
        <end position="165"/>
    </location>
</feature>
<dbReference type="AlphaFoldDB" id="T1BQ06"/>
<evidence type="ECO:0000313" key="2">
    <source>
        <dbReference type="EMBL" id="EQD71947.1"/>
    </source>
</evidence>
<organism evidence="2">
    <name type="scientific">mine drainage metagenome</name>
    <dbReference type="NCBI Taxonomy" id="410659"/>
    <lineage>
        <taxon>unclassified sequences</taxon>
        <taxon>metagenomes</taxon>
        <taxon>ecological metagenomes</taxon>
    </lineage>
</organism>
<reference evidence="2" key="1">
    <citation type="submission" date="2013-08" db="EMBL/GenBank/DDBJ databases">
        <authorList>
            <person name="Mendez C."/>
            <person name="Richter M."/>
            <person name="Ferrer M."/>
            <person name="Sanchez J."/>
        </authorList>
    </citation>
    <scope>NUCLEOTIDE SEQUENCE</scope>
</reference>
<protein>
    <submittedName>
        <fullName evidence="2">Conjugal transfer protein TraF</fullName>
    </submittedName>
</protein>
<sequence>MMRIFTLACALTVAPTAGLLVAKYYGWTLYINTTASMPEGIYLVRTRGYTLRVHEPVVFRPPARIRALVYGQGWLKPGAPLIKHVGVLPGGRYCALDGALHARSWPRLPIARQYAPGRPLPHIHGCHIVQPNAFLPLSDLIPNSFDGRYFGSVSDSSIIGTARPIFVLK</sequence>
<dbReference type="InterPro" id="IPR036286">
    <property type="entry name" value="LexA/Signal_pep-like_sf"/>
</dbReference>
<dbReference type="InterPro" id="IPR019533">
    <property type="entry name" value="Peptidase_S26"/>
</dbReference>
<dbReference type="EMBL" id="AUZX01004059">
    <property type="protein sequence ID" value="EQD71947.1"/>
    <property type="molecule type" value="Genomic_DNA"/>
</dbReference>
<comment type="caution">
    <text evidence="2">The sequence shown here is derived from an EMBL/GenBank/DDBJ whole genome shotgun (WGS) entry which is preliminary data.</text>
</comment>
<reference evidence="2" key="2">
    <citation type="journal article" date="2014" name="ISME J.">
        <title>Microbial stratification in low pH oxic and suboxic macroscopic growths along an acid mine drainage.</title>
        <authorList>
            <person name="Mendez-Garcia C."/>
            <person name="Mesa V."/>
            <person name="Sprenger R.R."/>
            <person name="Richter M."/>
            <person name="Diez M.S."/>
            <person name="Solano J."/>
            <person name="Bargiela R."/>
            <person name="Golyshina O.V."/>
            <person name="Manteca A."/>
            <person name="Ramos J.L."/>
            <person name="Gallego J.R."/>
            <person name="Llorente I."/>
            <person name="Martins Dos Santos V.A."/>
            <person name="Jensen O.N."/>
            <person name="Pelaez A.I."/>
            <person name="Sanchez J."/>
            <person name="Ferrer M."/>
        </authorList>
    </citation>
    <scope>NUCLEOTIDE SEQUENCE</scope>
</reference>
<dbReference type="GO" id="GO:0004252">
    <property type="term" value="F:serine-type endopeptidase activity"/>
    <property type="evidence" value="ECO:0007669"/>
    <property type="project" value="InterPro"/>
</dbReference>
<dbReference type="Gene3D" id="2.10.109.10">
    <property type="entry name" value="Umud Fragment, subunit A"/>
    <property type="match status" value="1"/>
</dbReference>
<dbReference type="SUPFAM" id="SSF51306">
    <property type="entry name" value="LexA/Signal peptidase"/>
    <property type="match status" value="1"/>
</dbReference>
<gene>
    <name evidence="2" type="ORF">B1A_05552</name>
</gene>
<accession>T1BQ06</accession>
<name>T1BQ06_9ZZZZ</name>
<proteinExistence type="predicted"/>
<dbReference type="GO" id="GO:0006465">
    <property type="term" value="P:signal peptide processing"/>
    <property type="evidence" value="ECO:0007669"/>
    <property type="project" value="InterPro"/>
</dbReference>
<evidence type="ECO:0000259" key="1">
    <source>
        <dbReference type="Pfam" id="PF10502"/>
    </source>
</evidence>
<dbReference type="Pfam" id="PF10502">
    <property type="entry name" value="Peptidase_S26"/>
    <property type="match status" value="1"/>
</dbReference>